<feature type="domain" description="HTH cro/C1-type" evidence="2">
    <location>
        <begin position="33"/>
        <end position="79"/>
    </location>
</feature>
<dbReference type="PANTHER" id="PTHR36924">
    <property type="entry name" value="ANTITOXIN HIGA-1"/>
    <property type="match status" value="1"/>
</dbReference>
<dbReference type="InterPro" id="IPR010982">
    <property type="entry name" value="Lambda_DNA-bd_dom_sf"/>
</dbReference>
<evidence type="ECO:0000313" key="3">
    <source>
        <dbReference type="EMBL" id="CUN52304.1"/>
    </source>
</evidence>
<dbReference type="SUPFAM" id="SSF47413">
    <property type="entry name" value="lambda repressor-like DNA-binding domains"/>
    <property type="match status" value="1"/>
</dbReference>
<dbReference type="NCBIfam" id="TIGR02607">
    <property type="entry name" value="antidote_HigA"/>
    <property type="match status" value="1"/>
</dbReference>
<dbReference type="PROSITE" id="PS50943">
    <property type="entry name" value="HTH_CROC1"/>
    <property type="match status" value="1"/>
</dbReference>
<dbReference type="eggNOG" id="COG3093">
    <property type="taxonomic scope" value="Bacteria"/>
</dbReference>
<evidence type="ECO:0000256" key="1">
    <source>
        <dbReference type="ARBA" id="ARBA00023125"/>
    </source>
</evidence>
<dbReference type="Gene3D" id="1.10.260.40">
    <property type="entry name" value="lambda repressor-like DNA-binding domains"/>
    <property type="match status" value="1"/>
</dbReference>
<dbReference type="CDD" id="cd00093">
    <property type="entry name" value="HTH_XRE"/>
    <property type="match status" value="1"/>
</dbReference>
<reference evidence="3 4" key="1">
    <citation type="submission" date="2015-09" db="EMBL/GenBank/DDBJ databases">
        <authorList>
            <consortium name="Pathogen Informatics"/>
        </authorList>
    </citation>
    <scope>NUCLEOTIDE SEQUENCE [LARGE SCALE GENOMIC DNA]</scope>
    <source>
        <strain evidence="3 4">2789STDY5608828</strain>
    </source>
</reference>
<dbReference type="EMBL" id="CYYU01000002">
    <property type="protein sequence ID" value="CUN52304.1"/>
    <property type="molecule type" value="Genomic_DNA"/>
</dbReference>
<dbReference type="Pfam" id="PF01381">
    <property type="entry name" value="HTH_3"/>
    <property type="match status" value="1"/>
</dbReference>
<sequence>MMIDYGKVTFMKNMIPTPTISEILWEEFMEPMGISAYRLAKDIHVPVSRIQEILHNKRKVTVDTSLRLGKYFGVSDRYFIDLQNDIDIRNQKIDIQHELDKIEPCIA</sequence>
<dbReference type="AlphaFoldDB" id="A0A173XKW0"/>
<dbReference type="InterPro" id="IPR013430">
    <property type="entry name" value="Toxin_antidote_HigA"/>
</dbReference>
<organism evidence="3 4">
    <name type="scientific">Mitsuokella jalaludinii</name>
    <dbReference type="NCBI Taxonomy" id="187979"/>
    <lineage>
        <taxon>Bacteria</taxon>
        <taxon>Bacillati</taxon>
        <taxon>Bacillota</taxon>
        <taxon>Negativicutes</taxon>
        <taxon>Selenomonadales</taxon>
        <taxon>Selenomonadaceae</taxon>
        <taxon>Mitsuokella</taxon>
    </lineage>
</organism>
<keyword evidence="4" id="KW-1185">Reference proteome</keyword>
<evidence type="ECO:0000313" key="4">
    <source>
        <dbReference type="Proteomes" id="UP000095546"/>
    </source>
</evidence>
<dbReference type="PANTHER" id="PTHR36924:SF1">
    <property type="entry name" value="ANTITOXIN HIGA-1"/>
    <property type="match status" value="1"/>
</dbReference>
<dbReference type="Proteomes" id="UP000095546">
    <property type="component" value="Unassembled WGS sequence"/>
</dbReference>
<evidence type="ECO:0000259" key="2">
    <source>
        <dbReference type="PROSITE" id="PS50943"/>
    </source>
</evidence>
<dbReference type="RefSeq" id="WP_316043803.1">
    <property type="nucleotide sequence ID" value="NZ_CABIWZ010000002.1"/>
</dbReference>
<dbReference type="InterPro" id="IPR001387">
    <property type="entry name" value="Cro/C1-type_HTH"/>
</dbReference>
<dbReference type="GO" id="GO:0003677">
    <property type="term" value="F:DNA binding"/>
    <property type="evidence" value="ECO:0007669"/>
    <property type="project" value="UniProtKB-KW"/>
</dbReference>
<proteinExistence type="predicted"/>
<keyword evidence="1" id="KW-0238">DNA-binding</keyword>
<protein>
    <submittedName>
        <fullName evidence="3">Uncharacterized HTH-type transcriptional regulator ybaQ</fullName>
    </submittedName>
</protein>
<name>A0A173XKW0_9FIRM</name>
<accession>A0A173XKW0</accession>
<gene>
    <name evidence="3" type="primary">ybaQ</name>
    <name evidence="3" type="ORF">ERS852385_00663</name>
</gene>